<keyword evidence="2" id="KW-1185">Reference proteome</keyword>
<accession>A0A8X6QKY1</accession>
<gene>
    <name evidence="1" type="ORF">NPIL_303571</name>
</gene>
<evidence type="ECO:0000313" key="1">
    <source>
        <dbReference type="EMBL" id="GFU24609.1"/>
    </source>
</evidence>
<organism evidence="1 2">
    <name type="scientific">Nephila pilipes</name>
    <name type="common">Giant wood spider</name>
    <name type="synonym">Nephila maculata</name>
    <dbReference type="NCBI Taxonomy" id="299642"/>
    <lineage>
        <taxon>Eukaryota</taxon>
        <taxon>Metazoa</taxon>
        <taxon>Ecdysozoa</taxon>
        <taxon>Arthropoda</taxon>
        <taxon>Chelicerata</taxon>
        <taxon>Arachnida</taxon>
        <taxon>Araneae</taxon>
        <taxon>Araneomorphae</taxon>
        <taxon>Entelegynae</taxon>
        <taxon>Araneoidea</taxon>
        <taxon>Nephilidae</taxon>
        <taxon>Nephila</taxon>
    </lineage>
</organism>
<name>A0A8X6QKY1_NEPPI</name>
<proteinExistence type="predicted"/>
<comment type="caution">
    <text evidence="1">The sequence shown here is derived from an EMBL/GenBank/DDBJ whole genome shotgun (WGS) entry which is preliminary data.</text>
</comment>
<reference evidence="1" key="1">
    <citation type="submission" date="2020-08" db="EMBL/GenBank/DDBJ databases">
        <title>Multicomponent nature underlies the extraordinary mechanical properties of spider dragline silk.</title>
        <authorList>
            <person name="Kono N."/>
            <person name="Nakamura H."/>
            <person name="Mori M."/>
            <person name="Yoshida Y."/>
            <person name="Ohtoshi R."/>
            <person name="Malay A.D."/>
            <person name="Moran D.A.P."/>
            <person name="Tomita M."/>
            <person name="Numata K."/>
            <person name="Arakawa K."/>
        </authorList>
    </citation>
    <scope>NUCLEOTIDE SEQUENCE</scope>
</reference>
<evidence type="ECO:0000313" key="2">
    <source>
        <dbReference type="Proteomes" id="UP000887013"/>
    </source>
</evidence>
<dbReference type="EMBL" id="BMAW01032228">
    <property type="protein sequence ID" value="GFU24609.1"/>
    <property type="molecule type" value="Genomic_DNA"/>
</dbReference>
<dbReference type="Proteomes" id="UP000887013">
    <property type="component" value="Unassembled WGS sequence"/>
</dbReference>
<dbReference type="AlphaFoldDB" id="A0A8X6QKY1"/>
<protein>
    <submittedName>
        <fullName evidence="1">Uncharacterized protein</fullName>
    </submittedName>
</protein>
<sequence>MRSRLFLSLTRAPEVTGPFLAVPFYPCSGVTTSGVGRPGGGGGPRPQSGTVPAVHQGAKKFHFLKCFDRCLSGVRERERGPEWPHEVLE</sequence>